<dbReference type="InterPro" id="IPR027291">
    <property type="entry name" value="Glyco_hydro_38_N_sf"/>
</dbReference>
<reference evidence="12" key="1">
    <citation type="submission" date="2017-02" db="UniProtKB">
        <authorList>
            <consortium name="WormBaseParasite"/>
        </authorList>
    </citation>
    <scope>IDENTIFICATION</scope>
</reference>
<dbReference type="Gene3D" id="2.60.40.1180">
    <property type="entry name" value="Golgi alpha-mannosidase II"/>
    <property type="match status" value="1"/>
</dbReference>
<dbReference type="GO" id="GO:0046872">
    <property type="term" value="F:metal ion binding"/>
    <property type="evidence" value="ECO:0007669"/>
    <property type="project" value="UniProtKB-KW"/>
</dbReference>
<evidence type="ECO:0000256" key="6">
    <source>
        <dbReference type="ARBA" id="ARBA00022833"/>
    </source>
</evidence>
<keyword evidence="6 10" id="KW-0862">Zinc</keyword>
<evidence type="ECO:0000256" key="10">
    <source>
        <dbReference type="RuleBase" id="RU361199"/>
    </source>
</evidence>
<dbReference type="SUPFAM" id="SSF88713">
    <property type="entry name" value="Glycoside hydrolase/deacetylase"/>
    <property type="match status" value="1"/>
</dbReference>
<dbReference type="GO" id="GO:0030246">
    <property type="term" value="F:carbohydrate binding"/>
    <property type="evidence" value="ECO:0007669"/>
    <property type="project" value="InterPro"/>
</dbReference>
<evidence type="ECO:0000256" key="4">
    <source>
        <dbReference type="ARBA" id="ARBA00022723"/>
    </source>
</evidence>
<dbReference type="GO" id="GO:0005764">
    <property type="term" value="C:lysosome"/>
    <property type="evidence" value="ECO:0007669"/>
    <property type="project" value="TreeGrafter"/>
</dbReference>
<evidence type="ECO:0000313" key="12">
    <source>
        <dbReference type="WBParaSite" id="TTAC_0000630601-mRNA-1"/>
    </source>
</evidence>
<evidence type="ECO:0000256" key="9">
    <source>
        <dbReference type="ARBA" id="ARBA00023295"/>
    </source>
</evidence>
<dbReference type="EC" id="3.2.1.-" evidence="10"/>
<evidence type="ECO:0000259" key="11">
    <source>
        <dbReference type="SMART" id="SM00872"/>
    </source>
</evidence>
<dbReference type="InterPro" id="IPR011682">
    <property type="entry name" value="Glyco_hydro_38_C"/>
</dbReference>
<organism evidence="12">
    <name type="scientific">Hydatigena taeniaeformis</name>
    <name type="common">Feline tapeworm</name>
    <name type="synonym">Taenia taeniaeformis</name>
    <dbReference type="NCBI Taxonomy" id="6205"/>
    <lineage>
        <taxon>Eukaryota</taxon>
        <taxon>Metazoa</taxon>
        <taxon>Spiralia</taxon>
        <taxon>Lophotrochozoa</taxon>
        <taxon>Platyhelminthes</taxon>
        <taxon>Cestoda</taxon>
        <taxon>Eucestoda</taxon>
        <taxon>Cyclophyllidea</taxon>
        <taxon>Taeniidae</taxon>
        <taxon>Hydatigera</taxon>
    </lineage>
</organism>
<keyword evidence="7" id="KW-1015">Disulfide bond</keyword>
<dbReference type="SUPFAM" id="SSF88688">
    <property type="entry name" value="Families 57/38 glycoside transferase middle domain"/>
    <property type="match status" value="1"/>
</dbReference>
<dbReference type="Gene3D" id="2.70.98.30">
    <property type="entry name" value="Golgi alpha-mannosidase II, domain 4"/>
    <property type="match status" value="1"/>
</dbReference>
<dbReference type="InterPro" id="IPR000602">
    <property type="entry name" value="Glyco_hydro_38_N"/>
</dbReference>
<dbReference type="FunFam" id="3.20.110.10:FF:000001">
    <property type="entry name" value="Alpha-mannosidase"/>
    <property type="match status" value="1"/>
</dbReference>
<dbReference type="SMART" id="SM00872">
    <property type="entry name" value="Alpha-mann_mid"/>
    <property type="match status" value="1"/>
</dbReference>
<feature type="domain" description="Glycoside hydrolase family 38 central" evidence="11">
    <location>
        <begin position="385"/>
        <end position="479"/>
    </location>
</feature>
<dbReference type="GO" id="GO:0006013">
    <property type="term" value="P:mannose metabolic process"/>
    <property type="evidence" value="ECO:0007669"/>
    <property type="project" value="InterPro"/>
</dbReference>
<dbReference type="Gene3D" id="2.60.40.1360">
    <property type="match status" value="1"/>
</dbReference>
<name>A0A0R3WZR5_HYDTA</name>
<comment type="cofactor">
    <cofactor evidence="10">
        <name>Zn(2+)</name>
        <dbReference type="ChEBI" id="CHEBI:29105"/>
    </cofactor>
    <text evidence="10">Binds 1 zinc ion per subunit.</text>
</comment>
<protein>
    <recommendedName>
        <fullName evidence="3 10">Alpha-mannosidase</fullName>
        <ecNumber evidence="10">3.2.1.-</ecNumber>
    </recommendedName>
</protein>
<sequence>LKKLHFRDLQVGMVLHGALSLGLFLLPLLHVTLAEECGYCLCPPTKDGYINVHIVPHTHDDVGWLKNIDQYYFGDGKWYQTASVQYILDSVMHALSLNPSRKFTYVEMAFFERWWRLQDATMQELVHRLVRNGQLEFALGGWTMNDEAVVHYSDSVDQLTRGLAFLNATFGDCGRPRVAWQIDPFGHARQQARIFMDAGFDGVFFQRMDYREKRRRLKDKGMEVLWKVDSIDNTTGLFTHMLYQSYCSPPGFCFDSKCDDPPIIVDPLATNYNVPSRVRQFLEYVRLVAKSYATNHIFVPMGCDFTYESANENFINLDRLIEHVNAHQSQEALRSTSWGSSTKPVHLLYSSPTCYTKSVNEAFKKEGMMPEREGDFFPYASASNTFWTGFYTSRPSQKFMVRRASSLLAACEQAHIMKPTVGYRCKYPSRPTYDYQKGNFLEPVQVVDQLRRMVGIMQHHDAVTGTEKQHVSDDYRQRLTDAMYGCQQLVSSVADSLLETRSHSGGNGFKACEYLNVSVCLPLTRKHALPDALIAVYNPLGWDDLRPWMRLPLHATEGEADRLHTYTLKEYFTGETVPFQVVTLPKAVCHLPERGMLSNKGHSELVFKPNVGLTPAGFTLYLLTGAASNAYRFGHQHRRRQRRISLKIGQDNLPVFLTQEGQTVTMLLMNYEANTYYKPTSGAYVFRPLREAVRIGNATSEIIDGELVTEVRTTFSHWASLTARLYADDRMEVEWVVGPLPNIGRRVTEVILRYRVTGNGILPATEGEFYTDSMGNDLIKRNRVRPGKGRMETLEFPDDTGYGLRYWRNWDSRESVQEHLIEGSYFPVVNRILLKGTRYAFGVYTDRAEGGSSLAEGELELMLHRATIVDDGLGVGEPLNERAFGEGIAVRGVHRLLLDTVARVEEMDPRIAQEVSRPPTLVFRDRGNDTLKSSPTIAPSLLTRGLPEGLHLLTVQQWPVEGEPSRNQLLVRLQHIGLPGIGAITMELSDAFTVGRVIKATEMSLTANQLADVAKRNKLVWPSKFERPKGVNYRGESNATRVVIQPEEIKTLILYMA</sequence>
<dbReference type="GO" id="GO:0004559">
    <property type="term" value="F:alpha-mannosidase activity"/>
    <property type="evidence" value="ECO:0007669"/>
    <property type="project" value="UniProtKB-EC"/>
</dbReference>
<dbReference type="Gene3D" id="3.20.110.10">
    <property type="entry name" value="Glycoside hydrolase 38, N terminal domain"/>
    <property type="match status" value="1"/>
</dbReference>
<keyword evidence="9 10" id="KW-0326">Glycosidase</keyword>
<dbReference type="Pfam" id="PF07748">
    <property type="entry name" value="Glyco_hydro_38C"/>
    <property type="match status" value="1"/>
</dbReference>
<dbReference type="InterPro" id="IPR013780">
    <property type="entry name" value="Glyco_hydro_b"/>
</dbReference>
<dbReference type="AlphaFoldDB" id="A0A0R3WZR5"/>
<keyword evidence="5 10" id="KW-0378">Hydrolase</keyword>
<dbReference type="SUPFAM" id="SSF74650">
    <property type="entry name" value="Galactose mutarotase-like"/>
    <property type="match status" value="1"/>
</dbReference>
<evidence type="ECO:0000256" key="8">
    <source>
        <dbReference type="ARBA" id="ARBA00023180"/>
    </source>
</evidence>
<dbReference type="FunFam" id="1.20.1270.50:FF:000002">
    <property type="entry name" value="Alpha-mannosidase"/>
    <property type="match status" value="1"/>
</dbReference>
<evidence type="ECO:0000256" key="3">
    <source>
        <dbReference type="ARBA" id="ARBA00012752"/>
    </source>
</evidence>
<dbReference type="InterPro" id="IPR050843">
    <property type="entry name" value="Glycosyl_Hydrlase_38"/>
</dbReference>
<accession>A0A0R3WZR5</accession>
<evidence type="ECO:0000256" key="2">
    <source>
        <dbReference type="ARBA" id="ARBA00009792"/>
    </source>
</evidence>
<proteinExistence type="inferred from homology"/>
<dbReference type="FunFam" id="1.20.1270.50:FF:000003">
    <property type="entry name" value="Alpha-mannosidase"/>
    <property type="match status" value="1"/>
</dbReference>
<dbReference type="WBParaSite" id="TTAC_0000630601-mRNA-1">
    <property type="protein sequence ID" value="TTAC_0000630601-mRNA-1"/>
    <property type="gene ID" value="TTAC_0000630601"/>
</dbReference>
<keyword evidence="10" id="KW-0732">Signal</keyword>
<comment type="catalytic activity">
    <reaction evidence="1">
        <text>Hydrolysis of terminal, non-reducing alpha-D-mannose residues in alpha-D-mannosides.</text>
        <dbReference type="EC" id="3.2.1.24"/>
    </reaction>
</comment>
<keyword evidence="4 10" id="KW-0479">Metal-binding</keyword>
<dbReference type="Gene3D" id="1.20.1270.50">
    <property type="entry name" value="Glycoside hydrolase family 38, central domain"/>
    <property type="match status" value="2"/>
</dbReference>
<keyword evidence="8" id="KW-0325">Glycoprotein</keyword>
<evidence type="ECO:0000256" key="7">
    <source>
        <dbReference type="ARBA" id="ARBA00023157"/>
    </source>
</evidence>
<evidence type="ECO:0000256" key="5">
    <source>
        <dbReference type="ARBA" id="ARBA00022801"/>
    </source>
</evidence>
<feature type="chain" id="PRO_5017855467" description="Alpha-mannosidase" evidence="10">
    <location>
        <begin position="35"/>
        <end position="1057"/>
    </location>
</feature>
<dbReference type="InterPro" id="IPR011330">
    <property type="entry name" value="Glyco_hydro/deAcase_b/a-brl"/>
</dbReference>
<evidence type="ECO:0000256" key="1">
    <source>
        <dbReference type="ARBA" id="ARBA00000365"/>
    </source>
</evidence>
<dbReference type="InterPro" id="IPR028995">
    <property type="entry name" value="Glyco_hydro_57/38_cen_sf"/>
</dbReference>
<dbReference type="Pfam" id="PF09261">
    <property type="entry name" value="Alpha-mann_mid"/>
    <property type="match status" value="1"/>
</dbReference>
<dbReference type="Pfam" id="PF01074">
    <property type="entry name" value="Glyco_hydro_38N"/>
    <property type="match status" value="1"/>
</dbReference>
<dbReference type="InterPro" id="IPR015341">
    <property type="entry name" value="Glyco_hydro_38_cen"/>
</dbReference>
<dbReference type="PANTHER" id="PTHR11607:SF3">
    <property type="entry name" value="LYSOSOMAL ALPHA-MANNOSIDASE"/>
    <property type="match status" value="1"/>
</dbReference>
<dbReference type="PANTHER" id="PTHR11607">
    <property type="entry name" value="ALPHA-MANNOSIDASE"/>
    <property type="match status" value="1"/>
</dbReference>
<dbReference type="STRING" id="6205.A0A0R3WZR5"/>
<feature type="signal peptide" evidence="10">
    <location>
        <begin position="1"/>
        <end position="34"/>
    </location>
</feature>
<dbReference type="InterPro" id="IPR037094">
    <property type="entry name" value="Glyco_hydro_38_cen_sf"/>
</dbReference>
<dbReference type="InterPro" id="IPR011013">
    <property type="entry name" value="Gal_mutarotase_sf_dom"/>
</dbReference>
<dbReference type="CDD" id="cd10810">
    <property type="entry name" value="GH38N_AMII_LAM_like"/>
    <property type="match status" value="1"/>
</dbReference>
<comment type="similarity">
    <text evidence="2 10">Belongs to the glycosyl hydrolase 38 family.</text>
</comment>